<evidence type="ECO:0000256" key="5">
    <source>
        <dbReference type="ARBA" id="ARBA00022927"/>
    </source>
</evidence>
<keyword evidence="12" id="KW-1185">Reference proteome</keyword>
<dbReference type="EMBL" id="NXLT01000002">
    <property type="protein sequence ID" value="RDU67814.1"/>
    <property type="molecule type" value="Genomic_DNA"/>
</dbReference>
<feature type="region of interest" description="Disordered" evidence="10">
    <location>
        <begin position="144"/>
        <end position="171"/>
    </location>
</feature>
<dbReference type="RefSeq" id="WP_115570632.1">
    <property type="nucleotide sequence ID" value="NZ_NXLT01000002.1"/>
</dbReference>
<dbReference type="Pfam" id="PF02416">
    <property type="entry name" value="TatA_B_E"/>
    <property type="match status" value="1"/>
</dbReference>
<dbReference type="GO" id="GO:0043953">
    <property type="term" value="P:protein transport by the Tat complex"/>
    <property type="evidence" value="ECO:0007669"/>
    <property type="project" value="UniProtKB-UniRule"/>
</dbReference>
<dbReference type="Gene3D" id="1.20.5.3310">
    <property type="match status" value="1"/>
</dbReference>
<evidence type="ECO:0000256" key="9">
    <source>
        <dbReference type="HAMAP-Rule" id="MF_00237"/>
    </source>
</evidence>
<comment type="subcellular location">
    <subcellularLocation>
        <location evidence="9">Cell membrane</location>
        <topology evidence="9">Single-pass membrane protein</topology>
    </subcellularLocation>
    <subcellularLocation>
        <location evidence="1">Membrane</location>
        <topology evidence="1">Single-pass membrane protein</topology>
    </subcellularLocation>
</comment>
<evidence type="ECO:0000256" key="1">
    <source>
        <dbReference type="ARBA" id="ARBA00004167"/>
    </source>
</evidence>
<feature type="compositionally biased region" description="Polar residues" evidence="10">
    <location>
        <begin position="144"/>
        <end position="165"/>
    </location>
</feature>
<evidence type="ECO:0000256" key="6">
    <source>
        <dbReference type="ARBA" id="ARBA00022989"/>
    </source>
</evidence>
<accession>A0A3D8IT43</accession>
<keyword evidence="3 9" id="KW-1003">Cell membrane</keyword>
<evidence type="ECO:0000256" key="3">
    <source>
        <dbReference type="ARBA" id="ARBA00022475"/>
    </source>
</evidence>
<keyword evidence="2 9" id="KW-0813">Transport</keyword>
<dbReference type="InterPro" id="IPR018448">
    <property type="entry name" value="TatB"/>
</dbReference>
<evidence type="ECO:0000256" key="7">
    <source>
        <dbReference type="ARBA" id="ARBA00023010"/>
    </source>
</evidence>
<keyword evidence="8 9" id="KW-0472">Membrane</keyword>
<gene>
    <name evidence="11" type="ORF">CQA54_02475</name>
</gene>
<evidence type="ECO:0000256" key="8">
    <source>
        <dbReference type="ARBA" id="ARBA00023136"/>
    </source>
</evidence>
<dbReference type="GO" id="GO:0008320">
    <property type="term" value="F:protein transmembrane transporter activity"/>
    <property type="evidence" value="ECO:0007669"/>
    <property type="project" value="UniProtKB-UniRule"/>
</dbReference>
<dbReference type="GO" id="GO:0033281">
    <property type="term" value="C:TAT protein transport complex"/>
    <property type="evidence" value="ECO:0007669"/>
    <property type="project" value="UniProtKB-UniRule"/>
</dbReference>
<evidence type="ECO:0000256" key="2">
    <source>
        <dbReference type="ARBA" id="ARBA00022448"/>
    </source>
</evidence>
<keyword evidence="5 9" id="KW-0653">Protein transport</keyword>
<reference evidence="11 12" key="1">
    <citation type="submission" date="2018-04" db="EMBL/GenBank/DDBJ databases">
        <title>Novel Campyloabacter and Helicobacter Species and Strains.</title>
        <authorList>
            <person name="Mannion A.J."/>
            <person name="Shen Z."/>
            <person name="Fox J.G."/>
        </authorList>
    </citation>
    <scope>NUCLEOTIDE SEQUENCE [LARGE SCALE GENOMIC DNA]</scope>
    <source>
        <strain evidence="11 12">MIT 12-6600</strain>
    </source>
</reference>
<dbReference type="NCBIfam" id="TIGR01410">
    <property type="entry name" value="tatB"/>
    <property type="match status" value="1"/>
</dbReference>
<protein>
    <recommendedName>
        <fullName evidence="9">Sec-independent protein translocase protein TatB homolog</fullName>
    </recommendedName>
</protein>
<sequence>MFGVGIFEILVVLVVAVIFLGPDKLPQAIVDATKFFRAVKKTINEAKDTFDKEVQISELKKEALGYKKLFEENLNATKSEVDTITKDFKELSNLSLNNPTNAPIPTHPQKSAESRALESLNFQSAQLDADIGITHSTQDSIASTSDCVALDSPQTTQSTHTSESVDSPKGA</sequence>
<proteinExistence type="inferred from homology"/>
<dbReference type="HAMAP" id="MF_00237">
    <property type="entry name" value="TatB"/>
    <property type="match status" value="1"/>
</dbReference>
<evidence type="ECO:0000256" key="10">
    <source>
        <dbReference type="SAM" id="MobiDB-lite"/>
    </source>
</evidence>
<organism evidence="11 12">
    <name type="scientific">Helicobacter equorum</name>
    <dbReference type="NCBI Taxonomy" id="361872"/>
    <lineage>
        <taxon>Bacteria</taxon>
        <taxon>Pseudomonadati</taxon>
        <taxon>Campylobacterota</taxon>
        <taxon>Epsilonproteobacteria</taxon>
        <taxon>Campylobacterales</taxon>
        <taxon>Helicobacteraceae</taxon>
        <taxon>Helicobacter</taxon>
    </lineage>
</organism>
<evidence type="ECO:0000313" key="12">
    <source>
        <dbReference type="Proteomes" id="UP000256514"/>
    </source>
</evidence>
<dbReference type="OrthoDB" id="5373084at2"/>
<dbReference type="PANTHER" id="PTHR33162:SF1">
    <property type="entry name" value="SEC-INDEPENDENT PROTEIN TRANSLOCASE PROTEIN TATA, CHLOROPLASTIC"/>
    <property type="match status" value="1"/>
</dbReference>
<name>A0A3D8IT43_9HELI</name>
<comment type="caution">
    <text evidence="11">The sequence shown here is derived from an EMBL/GenBank/DDBJ whole genome shotgun (WGS) entry which is preliminary data.</text>
</comment>
<dbReference type="AlphaFoldDB" id="A0A3D8IT43"/>
<keyword evidence="6 9" id="KW-1133">Transmembrane helix</keyword>
<keyword evidence="4 9" id="KW-0812">Transmembrane</keyword>
<comment type="similarity">
    <text evidence="9">Belongs to the TatB family.</text>
</comment>
<evidence type="ECO:0000313" key="11">
    <source>
        <dbReference type="EMBL" id="RDU67814.1"/>
    </source>
</evidence>
<dbReference type="Proteomes" id="UP000256514">
    <property type="component" value="Unassembled WGS sequence"/>
</dbReference>
<dbReference type="PRINTS" id="PR01506">
    <property type="entry name" value="TATBPROTEIN"/>
</dbReference>
<dbReference type="InterPro" id="IPR003369">
    <property type="entry name" value="TatA/B/E"/>
</dbReference>
<evidence type="ECO:0000256" key="4">
    <source>
        <dbReference type="ARBA" id="ARBA00022692"/>
    </source>
</evidence>
<dbReference type="PANTHER" id="PTHR33162">
    <property type="entry name" value="SEC-INDEPENDENT PROTEIN TRANSLOCASE PROTEIN TATA, CHLOROPLASTIC"/>
    <property type="match status" value="1"/>
</dbReference>
<keyword evidence="7 9" id="KW-0811">Translocation</keyword>